<sequence>MTIEDPTMNHIAIEAHRAPDPPGPIDDPTPDPFDNPHPHHPPVHTPQNEDPVPDPNPKTWH</sequence>
<evidence type="ECO:0000313" key="3">
    <source>
        <dbReference type="Proteomes" id="UP000809349"/>
    </source>
</evidence>
<evidence type="ECO:0008006" key="4">
    <source>
        <dbReference type="Google" id="ProtNLM"/>
    </source>
</evidence>
<name>A0ABS7SIX3_9BURK</name>
<evidence type="ECO:0000313" key="2">
    <source>
        <dbReference type="EMBL" id="MBZ2205760.1"/>
    </source>
</evidence>
<evidence type="ECO:0000256" key="1">
    <source>
        <dbReference type="SAM" id="MobiDB-lite"/>
    </source>
</evidence>
<dbReference type="EMBL" id="JAFBIL020000001">
    <property type="protein sequence ID" value="MBZ2205760.1"/>
    <property type="molecule type" value="Genomic_DNA"/>
</dbReference>
<proteinExistence type="predicted"/>
<dbReference type="Proteomes" id="UP000809349">
    <property type="component" value="Unassembled WGS sequence"/>
</dbReference>
<comment type="caution">
    <text evidence="2">The sequence shown here is derived from an EMBL/GenBank/DDBJ whole genome shotgun (WGS) entry which is preliminary data.</text>
</comment>
<gene>
    <name evidence="2" type="ORF">I4X03_000630</name>
</gene>
<feature type="compositionally biased region" description="Pro residues" evidence="1">
    <location>
        <begin position="20"/>
        <end position="35"/>
    </location>
</feature>
<protein>
    <recommendedName>
        <fullName evidence="4">Chitin-binding protein</fullName>
    </recommendedName>
</protein>
<dbReference type="RefSeq" id="WP_223464268.1">
    <property type="nucleotide sequence ID" value="NZ_JAFBIL020000001.1"/>
</dbReference>
<keyword evidence="3" id="KW-1185">Reference proteome</keyword>
<reference evidence="2 3" key="1">
    <citation type="submission" date="2021-08" db="EMBL/GenBank/DDBJ databases">
        <title>Massilia sp. R798.</title>
        <authorList>
            <person name="Baek J.H."/>
            <person name="Jung H.S."/>
            <person name="Kim K.R."/>
            <person name="Jeon C.O."/>
        </authorList>
    </citation>
    <scope>NUCLEOTIDE SEQUENCE [LARGE SCALE GENOMIC DNA]</scope>
    <source>
        <strain evidence="2 3">R798</strain>
    </source>
</reference>
<feature type="region of interest" description="Disordered" evidence="1">
    <location>
        <begin position="1"/>
        <end position="61"/>
    </location>
</feature>
<accession>A0ABS7SIX3</accession>
<organism evidence="2 3">
    <name type="scientific">Massilia soli</name>
    <dbReference type="NCBI Taxonomy" id="2792854"/>
    <lineage>
        <taxon>Bacteria</taxon>
        <taxon>Pseudomonadati</taxon>
        <taxon>Pseudomonadota</taxon>
        <taxon>Betaproteobacteria</taxon>
        <taxon>Burkholderiales</taxon>
        <taxon>Oxalobacteraceae</taxon>
        <taxon>Telluria group</taxon>
        <taxon>Massilia</taxon>
    </lineage>
</organism>